<dbReference type="EMBL" id="DVFJ01000010">
    <property type="protein sequence ID" value="HIQ71325.1"/>
    <property type="molecule type" value="Genomic_DNA"/>
</dbReference>
<dbReference type="AlphaFoldDB" id="A0A9D0ZB59"/>
<dbReference type="Proteomes" id="UP000886887">
    <property type="component" value="Unassembled WGS sequence"/>
</dbReference>
<dbReference type="NCBIfam" id="TIGR02832">
    <property type="entry name" value="spo_yunB"/>
    <property type="match status" value="1"/>
</dbReference>
<evidence type="ECO:0000313" key="2">
    <source>
        <dbReference type="Proteomes" id="UP000886887"/>
    </source>
</evidence>
<comment type="caution">
    <text evidence="1">The sequence shown here is derived from an EMBL/GenBank/DDBJ whole genome shotgun (WGS) entry which is preliminary data.</text>
</comment>
<dbReference type="InterPro" id="IPR014197">
    <property type="entry name" value="Sporulation_prot_YunB"/>
</dbReference>
<name>A0A9D0ZB59_9FIRM</name>
<dbReference type="PIRSF" id="PIRSF021383">
    <property type="entry name" value="YunB"/>
    <property type="match status" value="1"/>
</dbReference>
<dbReference type="Pfam" id="PF09560">
    <property type="entry name" value="Spore_YunB"/>
    <property type="match status" value="1"/>
</dbReference>
<proteinExistence type="predicted"/>
<reference evidence="1" key="1">
    <citation type="submission" date="2020-10" db="EMBL/GenBank/DDBJ databases">
        <authorList>
            <person name="Gilroy R."/>
        </authorList>
    </citation>
    <scope>NUCLEOTIDE SEQUENCE</scope>
    <source>
        <strain evidence="1">ChiSxjej2B14-6234</strain>
    </source>
</reference>
<protein>
    <submittedName>
        <fullName evidence="1">Sporulation protein YunB</fullName>
    </submittedName>
</protein>
<organism evidence="1 2">
    <name type="scientific">Candidatus Onthenecus intestinigallinarum</name>
    <dbReference type="NCBI Taxonomy" id="2840875"/>
    <lineage>
        <taxon>Bacteria</taxon>
        <taxon>Bacillati</taxon>
        <taxon>Bacillota</taxon>
        <taxon>Clostridia</taxon>
        <taxon>Eubacteriales</taxon>
        <taxon>Candidatus Onthenecus</taxon>
    </lineage>
</organism>
<accession>A0A9D0ZB59</accession>
<evidence type="ECO:0000313" key="1">
    <source>
        <dbReference type="EMBL" id="HIQ71325.1"/>
    </source>
</evidence>
<reference evidence="1" key="2">
    <citation type="journal article" date="2021" name="PeerJ">
        <title>Extensive microbial diversity within the chicken gut microbiome revealed by metagenomics and culture.</title>
        <authorList>
            <person name="Gilroy R."/>
            <person name="Ravi A."/>
            <person name="Getino M."/>
            <person name="Pursley I."/>
            <person name="Horton D.L."/>
            <person name="Alikhan N.F."/>
            <person name="Baker D."/>
            <person name="Gharbi K."/>
            <person name="Hall N."/>
            <person name="Watson M."/>
            <person name="Adriaenssens E.M."/>
            <person name="Foster-Nyarko E."/>
            <person name="Jarju S."/>
            <person name="Secka A."/>
            <person name="Antonio M."/>
            <person name="Oren A."/>
            <person name="Chaudhuri R.R."/>
            <person name="La Ragione R."/>
            <person name="Hildebrand F."/>
            <person name="Pallen M.J."/>
        </authorList>
    </citation>
    <scope>NUCLEOTIDE SEQUENCE</scope>
    <source>
        <strain evidence="1">ChiSxjej2B14-6234</strain>
    </source>
</reference>
<gene>
    <name evidence="1" type="primary">yunB</name>
    <name evidence="1" type="ORF">IAB73_03830</name>
</gene>
<sequence>MALILLLLAAAFLLVERNLKPVILNMAEAKSTALATRLINEAMNEATDGRVDYADLMHVICDEAGRVSMVQANTVRMNEVATAVVNAAEERLQRMNQEQIGIPLGAAFGSQVLAGSGPVVPVKVVPVGGVQTEFHTEFETSGINQTRHKVYMTVTAWIRVVIPTQAREIEVSNNLLLAESIIVGSVPESFVGYNPDGDLLNLVP</sequence>